<dbReference type="Pfam" id="PF05133">
    <property type="entry name" value="SPP1_portal"/>
    <property type="match status" value="1"/>
</dbReference>
<dbReference type="InterPro" id="IPR021145">
    <property type="entry name" value="Portal_protein_SPP1_Gp6-like"/>
</dbReference>
<sequence>MNTDYDALLFEQRMEAEEGARLEKYKRGWLYYKGDQKRQLKVKAGQPDDNVILNMNRLIVDKSAAFLFGKEPVFELQEGETTPAEEALDLIWQRNRKMTLLNEIALSGGITGDVFVKMVPEEGRPPRLVNVPAEYCRAYWDTDDIDDVWRYRIQWVAADKNGKGVVRRQDIEKDNTRWQITNLIAKGGQRWEPDAENPDITWDYNWPPIIHCQNLLCPGAYYGDADIEDVSEQDGINYIASKIQRIIRYHQHPKTIGTGFKPGDVMVTEDEVLILPSAESKLWNLEMQSDLSASLAFMDRLISWYLAGARIPRVDPAVINVGALSGFALRVLYGDLLEKTNVKQQTYGDMLKELNRRMLELGGQGAENVTTIHWQDPLPKDSRAEAESDGFELDRGLASKETIRARRGLNNEAELERLQAEQVSEGNVGAMLVRNWSQGQGTEI</sequence>
<dbReference type="EMBL" id="MT143991">
    <property type="protein sequence ID" value="QJA45484.1"/>
    <property type="molecule type" value="Genomic_DNA"/>
</dbReference>
<reference evidence="1" key="1">
    <citation type="submission" date="2020-03" db="EMBL/GenBank/DDBJ databases">
        <title>The deep terrestrial virosphere.</title>
        <authorList>
            <person name="Holmfeldt K."/>
            <person name="Nilsson E."/>
            <person name="Simone D."/>
            <person name="Lopez-Fernandez M."/>
            <person name="Wu X."/>
            <person name="de Brujin I."/>
            <person name="Lundin D."/>
            <person name="Andersson A."/>
            <person name="Bertilsson S."/>
            <person name="Dopson M."/>
        </authorList>
    </citation>
    <scope>NUCLEOTIDE SEQUENCE</scope>
    <source>
        <strain evidence="1">TM448A00243</strain>
        <strain evidence="2">TM448B00304</strain>
    </source>
</reference>
<evidence type="ECO:0000313" key="1">
    <source>
        <dbReference type="EMBL" id="QJA45484.1"/>
    </source>
</evidence>
<evidence type="ECO:0000313" key="2">
    <source>
        <dbReference type="EMBL" id="QJH94858.1"/>
    </source>
</evidence>
<name>A0A6H1ZD54_9ZZZZ</name>
<gene>
    <name evidence="1" type="ORF">TM448A00243_0033</name>
    <name evidence="2" type="ORF">TM448B00304_0037</name>
</gene>
<proteinExistence type="predicted"/>
<dbReference type="AlphaFoldDB" id="A0A6H1ZD54"/>
<accession>A0A6H1ZD54</accession>
<protein>
    <submittedName>
        <fullName evidence="1">Putative portal protein</fullName>
    </submittedName>
</protein>
<organism evidence="1">
    <name type="scientific">viral metagenome</name>
    <dbReference type="NCBI Taxonomy" id="1070528"/>
    <lineage>
        <taxon>unclassified sequences</taxon>
        <taxon>metagenomes</taxon>
        <taxon>organismal metagenomes</taxon>
    </lineage>
</organism>
<dbReference type="EMBL" id="MT144607">
    <property type="protein sequence ID" value="QJH94858.1"/>
    <property type="molecule type" value="Genomic_DNA"/>
</dbReference>